<name>A0A372NV31_9SPHI</name>
<keyword evidence="2" id="KW-0645">Protease</keyword>
<evidence type="ECO:0000313" key="6">
    <source>
        <dbReference type="Proteomes" id="UP000264217"/>
    </source>
</evidence>
<keyword evidence="1" id="KW-0378">Hydrolase</keyword>
<sequence>MAHSLVSFSAGRKALLLVCLSVAWLNGAFAQSNSTGQLRDQISKYVEQQGKVKWLSQAVISADGKFVAWGADGDPGNSTHAIYFAPVASPKQAKRITAAAPGEWAYEMEPQWSHDGKRIAFLSDAHDGQNQIFIADITGSDIKVKQAGKFDGYISHLKWSPDDKHLSVLYVEKASREPSPMAAGNRRVGVIDSLTNTDVQRIATVDAASGDMVQATPAGLYVFEYSWSADSKMFAYTAAVPPGDDNWYIAKLYRQSLGGQDTVMVYKPKLQIAVPRWSPDGKQLAFIEGLMSDQGGTGGEIFTVSAQGGAVRNLTPGRKSSPSWFTWRPDGNLLFTEFTGGSVAISTLNTQTLATQTLWKGDETIQATSDVTSISVAETKGTPQIAFIRNAYARLPEVWAGTTKKLTQITTQTYSAELPLPKSENIEWTNENLQLQGWLLYPANYDKTKRYPMLVMVHGGPAWIATPTWSAPDFNTTLYTNMGYFVFFPNARGSHGRGEQFTQANRRDWGFGDLRDILSGVEAVMAKHPVDGDKLGLLGWSYGGSMAMFAPTQTNRFKAVVAGAGAGDWLSYYGQNAIDKWMMSYFGKSAYEDPAAYAKVSAMTYITKAKTPALILVGERDGESPAPQSFQYWHALKDLGVPTQLVVYADEGHSFNKPENLIDITLRTIQWFNKYLK</sequence>
<dbReference type="EMBL" id="QWDC01000001">
    <property type="protein sequence ID" value="RFZ94000.1"/>
    <property type="molecule type" value="Genomic_DNA"/>
</dbReference>
<feature type="chain" id="PRO_5016720741" evidence="3">
    <location>
        <begin position="31"/>
        <end position="677"/>
    </location>
</feature>
<evidence type="ECO:0000256" key="3">
    <source>
        <dbReference type="SAM" id="SignalP"/>
    </source>
</evidence>
<dbReference type="InterPro" id="IPR011042">
    <property type="entry name" value="6-blade_b-propeller_TolB-like"/>
</dbReference>
<evidence type="ECO:0000256" key="1">
    <source>
        <dbReference type="ARBA" id="ARBA00022801"/>
    </source>
</evidence>
<dbReference type="InterPro" id="IPR011659">
    <property type="entry name" value="WD40"/>
</dbReference>
<organism evidence="5 6">
    <name type="scientific">Mucilaginibacter conchicola</name>
    <dbReference type="NCBI Taxonomy" id="2303333"/>
    <lineage>
        <taxon>Bacteria</taxon>
        <taxon>Pseudomonadati</taxon>
        <taxon>Bacteroidota</taxon>
        <taxon>Sphingobacteriia</taxon>
        <taxon>Sphingobacteriales</taxon>
        <taxon>Sphingobacteriaceae</taxon>
        <taxon>Mucilaginibacter</taxon>
    </lineage>
</organism>
<dbReference type="AlphaFoldDB" id="A0A372NV31"/>
<feature type="domain" description="Peptidase S9 prolyl oligopeptidase catalytic" evidence="4">
    <location>
        <begin position="474"/>
        <end position="677"/>
    </location>
</feature>
<keyword evidence="2" id="KW-0720">Serine protease</keyword>
<dbReference type="PANTHER" id="PTHR42776">
    <property type="entry name" value="SERINE PEPTIDASE S9 FAMILY MEMBER"/>
    <property type="match status" value="1"/>
</dbReference>
<reference evidence="5 6" key="1">
    <citation type="submission" date="2018-08" db="EMBL/GenBank/DDBJ databases">
        <title>Mucilaginibacter sp. MYSH2.</title>
        <authorList>
            <person name="Seo T."/>
        </authorList>
    </citation>
    <scope>NUCLEOTIDE SEQUENCE [LARGE SCALE GENOMIC DNA]</scope>
    <source>
        <strain evidence="5 6">MYSH2</strain>
    </source>
</reference>
<evidence type="ECO:0000313" key="5">
    <source>
        <dbReference type="EMBL" id="RFZ94000.1"/>
    </source>
</evidence>
<dbReference type="Proteomes" id="UP000264217">
    <property type="component" value="Unassembled WGS sequence"/>
</dbReference>
<evidence type="ECO:0000256" key="2">
    <source>
        <dbReference type="ARBA" id="ARBA00022825"/>
    </source>
</evidence>
<proteinExistence type="predicted"/>
<evidence type="ECO:0000259" key="4">
    <source>
        <dbReference type="Pfam" id="PF00326"/>
    </source>
</evidence>
<dbReference type="GO" id="GO:0006508">
    <property type="term" value="P:proteolysis"/>
    <property type="evidence" value="ECO:0007669"/>
    <property type="project" value="InterPro"/>
</dbReference>
<dbReference type="SUPFAM" id="SSF82171">
    <property type="entry name" value="DPP6 N-terminal domain-like"/>
    <property type="match status" value="1"/>
</dbReference>
<dbReference type="Gene3D" id="2.120.10.30">
    <property type="entry name" value="TolB, C-terminal domain"/>
    <property type="match status" value="2"/>
</dbReference>
<keyword evidence="6" id="KW-1185">Reference proteome</keyword>
<dbReference type="InterPro" id="IPR001375">
    <property type="entry name" value="Peptidase_S9_cat"/>
</dbReference>
<dbReference type="SUPFAM" id="SSF53474">
    <property type="entry name" value="alpha/beta-Hydrolases"/>
    <property type="match status" value="1"/>
</dbReference>
<dbReference type="Pfam" id="PF07676">
    <property type="entry name" value="PD40"/>
    <property type="match status" value="2"/>
</dbReference>
<dbReference type="PANTHER" id="PTHR42776:SF27">
    <property type="entry name" value="DIPEPTIDYL PEPTIDASE FAMILY MEMBER 6"/>
    <property type="match status" value="1"/>
</dbReference>
<gene>
    <name evidence="5" type="ORF">D0C36_00085</name>
</gene>
<dbReference type="RefSeq" id="WP_117389566.1">
    <property type="nucleotide sequence ID" value="NZ_QWDC01000001.1"/>
</dbReference>
<dbReference type="OrthoDB" id="9812921at2"/>
<dbReference type="InterPro" id="IPR029058">
    <property type="entry name" value="AB_hydrolase_fold"/>
</dbReference>
<keyword evidence="3" id="KW-0732">Signal</keyword>
<comment type="caution">
    <text evidence="5">The sequence shown here is derived from an EMBL/GenBank/DDBJ whole genome shotgun (WGS) entry which is preliminary data.</text>
</comment>
<feature type="signal peptide" evidence="3">
    <location>
        <begin position="1"/>
        <end position="30"/>
    </location>
</feature>
<dbReference type="Gene3D" id="3.40.50.1820">
    <property type="entry name" value="alpha/beta hydrolase"/>
    <property type="match status" value="1"/>
</dbReference>
<accession>A0A372NV31</accession>
<dbReference type="Pfam" id="PF00326">
    <property type="entry name" value="Peptidase_S9"/>
    <property type="match status" value="1"/>
</dbReference>
<protein>
    <submittedName>
        <fullName evidence="5">S9 family peptidase</fullName>
    </submittedName>
</protein>
<dbReference type="GO" id="GO:0004252">
    <property type="term" value="F:serine-type endopeptidase activity"/>
    <property type="evidence" value="ECO:0007669"/>
    <property type="project" value="TreeGrafter"/>
</dbReference>